<dbReference type="Proteomes" id="UP001233999">
    <property type="component" value="Unassembled WGS sequence"/>
</dbReference>
<keyword evidence="2" id="KW-1185">Reference proteome</keyword>
<dbReference type="PANTHER" id="PTHR11012">
    <property type="entry name" value="PROTEIN KINASE-LIKE DOMAIN-CONTAINING"/>
    <property type="match status" value="1"/>
</dbReference>
<accession>A0AAD8E6A2</accession>
<dbReference type="Pfam" id="PF02958">
    <property type="entry name" value="EcKL"/>
    <property type="match status" value="1"/>
</dbReference>
<dbReference type="EMBL" id="JASPKZ010008856">
    <property type="protein sequence ID" value="KAJ9578893.1"/>
    <property type="molecule type" value="Genomic_DNA"/>
</dbReference>
<name>A0AAD8E6A2_DIPPU</name>
<sequence length="130" mass="14953">FVDFQVSYVSSPAIDLHYFMNSSASPEVLANDRHVLIDEYYSTLCDMFCKLVHEELQPTRDTLNGELNKKKLFGVIAGLTLRSFALVDRNHVPDMDKLLKTDDSINLSKPYKEAIKQLLPLYEKWGWLNA</sequence>
<gene>
    <name evidence="1" type="ORF">L9F63_004907</name>
</gene>
<organism evidence="1 2">
    <name type="scientific">Diploptera punctata</name>
    <name type="common">Pacific beetle cockroach</name>
    <dbReference type="NCBI Taxonomy" id="6984"/>
    <lineage>
        <taxon>Eukaryota</taxon>
        <taxon>Metazoa</taxon>
        <taxon>Ecdysozoa</taxon>
        <taxon>Arthropoda</taxon>
        <taxon>Hexapoda</taxon>
        <taxon>Insecta</taxon>
        <taxon>Pterygota</taxon>
        <taxon>Neoptera</taxon>
        <taxon>Polyneoptera</taxon>
        <taxon>Dictyoptera</taxon>
        <taxon>Blattodea</taxon>
        <taxon>Blaberoidea</taxon>
        <taxon>Blaberidae</taxon>
        <taxon>Diplopterinae</taxon>
        <taxon>Diploptera</taxon>
    </lineage>
</organism>
<dbReference type="InterPro" id="IPR004119">
    <property type="entry name" value="EcKL"/>
</dbReference>
<dbReference type="InterPro" id="IPR011009">
    <property type="entry name" value="Kinase-like_dom_sf"/>
</dbReference>
<evidence type="ECO:0000313" key="2">
    <source>
        <dbReference type="Proteomes" id="UP001233999"/>
    </source>
</evidence>
<dbReference type="PANTHER" id="PTHR11012:SF56">
    <property type="entry name" value="CHK KINASE-LIKE DOMAIN-CONTAINING PROTEIN-RELATED"/>
    <property type="match status" value="1"/>
</dbReference>
<reference evidence="1" key="1">
    <citation type="journal article" date="2023" name="IScience">
        <title>Live-bearing cockroach genome reveals convergent evolutionary mechanisms linked to viviparity in insects and beyond.</title>
        <authorList>
            <person name="Fouks B."/>
            <person name="Harrison M.C."/>
            <person name="Mikhailova A.A."/>
            <person name="Marchal E."/>
            <person name="English S."/>
            <person name="Carruthers M."/>
            <person name="Jennings E.C."/>
            <person name="Chiamaka E.L."/>
            <person name="Frigard R.A."/>
            <person name="Pippel M."/>
            <person name="Attardo G.M."/>
            <person name="Benoit J.B."/>
            <person name="Bornberg-Bauer E."/>
            <person name="Tobe S.S."/>
        </authorList>
    </citation>
    <scope>NUCLEOTIDE SEQUENCE</scope>
    <source>
        <strain evidence="1">Stay&amp;Tobe</strain>
    </source>
</reference>
<dbReference type="SUPFAM" id="SSF56112">
    <property type="entry name" value="Protein kinase-like (PK-like)"/>
    <property type="match status" value="1"/>
</dbReference>
<proteinExistence type="predicted"/>
<dbReference type="AlphaFoldDB" id="A0AAD8E6A2"/>
<evidence type="ECO:0000313" key="1">
    <source>
        <dbReference type="EMBL" id="KAJ9578893.1"/>
    </source>
</evidence>
<evidence type="ECO:0008006" key="3">
    <source>
        <dbReference type="Google" id="ProtNLM"/>
    </source>
</evidence>
<feature type="non-terminal residue" evidence="1">
    <location>
        <position position="1"/>
    </location>
</feature>
<protein>
    <recommendedName>
        <fullName evidence="3">CHK kinase-like domain-containing protein</fullName>
    </recommendedName>
</protein>
<comment type="caution">
    <text evidence="1">The sequence shown here is derived from an EMBL/GenBank/DDBJ whole genome shotgun (WGS) entry which is preliminary data.</text>
</comment>
<reference evidence="1" key="2">
    <citation type="submission" date="2023-05" db="EMBL/GenBank/DDBJ databases">
        <authorList>
            <person name="Fouks B."/>
        </authorList>
    </citation>
    <scope>NUCLEOTIDE SEQUENCE</scope>
    <source>
        <strain evidence="1">Stay&amp;Tobe</strain>
        <tissue evidence="1">Testes</tissue>
    </source>
</reference>